<feature type="compositionally biased region" description="Polar residues" evidence="1">
    <location>
        <begin position="86"/>
        <end position="107"/>
    </location>
</feature>
<keyword evidence="3" id="KW-1185">Reference proteome</keyword>
<feature type="compositionally biased region" description="Basic and acidic residues" evidence="1">
    <location>
        <begin position="196"/>
        <end position="208"/>
    </location>
</feature>
<feature type="compositionally biased region" description="Polar residues" evidence="1">
    <location>
        <begin position="165"/>
        <end position="180"/>
    </location>
</feature>
<reference evidence="2 3" key="1">
    <citation type="submission" date="2024-02" db="EMBL/GenBank/DDBJ databases">
        <title>A draft genome for the cacao thread blight pathogen Marasmius crinis-equi.</title>
        <authorList>
            <person name="Cohen S.P."/>
            <person name="Baruah I.K."/>
            <person name="Amoako-Attah I."/>
            <person name="Bukari Y."/>
            <person name="Meinhardt L.W."/>
            <person name="Bailey B.A."/>
        </authorList>
    </citation>
    <scope>NUCLEOTIDE SEQUENCE [LARGE SCALE GENOMIC DNA]</scope>
    <source>
        <strain evidence="2 3">GH-76</strain>
    </source>
</reference>
<feature type="compositionally biased region" description="Basic and acidic residues" evidence="1">
    <location>
        <begin position="436"/>
        <end position="446"/>
    </location>
</feature>
<dbReference type="Proteomes" id="UP001465976">
    <property type="component" value="Unassembled WGS sequence"/>
</dbReference>
<organism evidence="2 3">
    <name type="scientific">Marasmius crinis-equi</name>
    <dbReference type="NCBI Taxonomy" id="585013"/>
    <lineage>
        <taxon>Eukaryota</taxon>
        <taxon>Fungi</taxon>
        <taxon>Dikarya</taxon>
        <taxon>Basidiomycota</taxon>
        <taxon>Agaricomycotina</taxon>
        <taxon>Agaricomycetes</taxon>
        <taxon>Agaricomycetidae</taxon>
        <taxon>Agaricales</taxon>
        <taxon>Marasmiineae</taxon>
        <taxon>Marasmiaceae</taxon>
        <taxon>Marasmius</taxon>
    </lineage>
</organism>
<protein>
    <recommendedName>
        <fullName evidence="4">No apical meristem-associated C-terminal domain-containing protein</fullName>
    </recommendedName>
</protein>
<feature type="region of interest" description="Disordered" evidence="1">
    <location>
        <begin position="76"/>
        <end position="107"/>
    </location>
</feature>
<sequence>MSDADGLHLLCNTAIQDQNHVQYTPSSATKPQTPGHEAHYHSAFQLPIPYPLTPETPGHDNLYGRTHGQPVLTPSRSPLIHHPAAPSSSQFSTPSRGTTTYEFNGHSQPYYTAPFAATLGFEEMWNSPAGSSDWTSLFPSASGTGSQAASLKKPAPEKENDASKVVQTSCVGSKCSQGPEKQTENADKSSRKKLKSHDQPVKPLEKPAKKPSSQTKPKKKGTGAKSGAANRRDTGLSDDEIEVLSTEDKAAAQLRPLQLELSDDDDSDDDGAGKKSRGLETKDKERLVEYITKEEVWKDFKLKQRAVFQKILDEKILSRRDYTLDQLTAYWHGQAWDKYKAVREWLRHTGGGDGDEARTHEQMKTESEKKRKRASTKRTYSSDSLEKFYYSNIYTLIDARAHDDEDVVREREYNSANPVSDNEEESASRSKKKARKSEDSDRRADSDNVELAEIFRVIGTSMKDKREIDLLRFQSEEADRKERREREAADRKERQQQEAKQRRTEQWKIAMEFAAHTNPLMRERGERMLKELAQQEEQMESIV</sequence>
<feature type="region of interest" description="Disordered" evidence="1">
    <location>
        <begin position="471"/>
        <end position="505"/>
    </location>
</feature>
<gene>
    <name evidence="2" type="ORF">V5O48_002623</name>
</gene>
<name>A0ABR3FVN5_9AGAR</name>
<evidence type="ECO:0000313" key="2">
    <source>
        <dbReference type="EMBL" id="KAL0579398.1"/>
    </source>
</evidence>
<proteinExistence type="predicted"/>
<feature type="compositionally biased region" description="Acidic residues" evidence="1">
    <location>
        <begin position="261"/>
        <end position="270"/>
    </location>
</feature>
<feature type="compositionally biased region" description="Polar residues" evidence="1">
    <location>
        <begin position="136"/>
        <end position="149"/>
    </location>
</feature>
<feature type="compositionally biased region" description="Basic and acidic residues" evidence="1">
    <location>
        <begin position="355"/>
        <end position="369"/>
    </location>
</feature>
<feature type="region of interest" description="Disordered" evidence="1">
    <location>
        <begin position="136"/>
        <end position="284"/>
    </location>
</feature>
<evidence type="ECO:0000313" key="3">
    <source>
        <dbReference type="Proteomes" id="UP001465976"/>
    </source>
</evidence>
<accession>A0ABR3FVN5</accession>
<feature type="region of interest" description="Disordered" evidence="1">
    <location>
        <begin position="350"/>
        <end position="378"/>
    </location>
</feature>
<evidence type="ECO:0008006" key="4">
    <source>
        <dbReference type="Google" id="ProtNLM"/>
    </source>
</evidence>
<feature type="region of interest" description="Disordered" evidence="1">
    <location>
        <begin position="408"/>
        <end position="446"/>
    </location>
</feature>
<feature type="compositionally biased region" description="Basic and acidic residues" evidence="1">
    <location>
        <begin position="271"/>
        <end position="284"/>
    </location>
</feature>
<dbReference type="EMBL" id="JBAHYK010000061">
    <property type="protein sequence ID" value="KAL0579398.1"/>
    <property type="molecule type" value="Genomic_DNA"/>
</dbReference>
<evidence type="ECO:0000256" key="1">
    <source>
        <dbReference type="SAM" id="MobiDB-lite"/>
    </source>
</evidence>
<comment type="caution">
    <text evidence="2">The sequence shown here is derived from an EMBL/GenBank/DDBJ whole genome shotgun (WGS) entry which is preliminary data.</text>
</comment>